<accession>A0ABS1WYS6</accession>
<organism evidence="1 2">
    <name type="scientific">Steroidobacter gossypii</name>
    <dbReference type="NCBI Taxonomy" id="2805490"/>
    <lineage>
        <taxon>Bacteria</taxon>
        <taxon>Pseudomonadati</taxon>
        <taxon>Pseudomonadota</taxon>
        <taxon>Gammaproteobacteria</taxon>
        <taxon>Steroidobacterales</taxon>
        <taxon>Steroidobacteraceae</taxon>
        <taxon>Steroidobacter</taxon>
    </lineage>
</organism>
<gene>
    <name evidence="1" type="ORF">JM946_15420</name>
</gene>
<protein>
    <submittedName>
        <fullName evidence="1">Uncharacterized protein</fullName>
    </submittedName>
</protein>
<keyword evidence="2" id="KW-1185">Reference proteome</keyword>
<name>A0ABS1WYS6_9GAMM</name>
<dbReference type="Proteomes" id="UP000661077">
    <property type="component" value="Unassembled WGS sequence"/>
</dbReference>
<dbReference type="RefSeq" id="WP_203168200.1">
    <property type="nucleotide sequence ID" value="NZ_JAEVLS010000003.1"/>
</dbReference>
<proteinExistence type="predicted"/>
<comment type="caution">
    <text evidence="1">The sequence shown here is derived from an EMBL/GenBank/DDBJ whole genome shotgun (WGS) entry which is preliminary data.</text>
</comment>
<evidence type="ECO:0000313" key="2">
    <source>
        <dbReference type="Proteomes" id="UP000661077"/>
    </source>
</evidence>
<evidence type="ECO:0000313" key="1">
    <source>
        <dbReference type="EMBL" id="MBM0106123.1"/>
    </source>
</evidence>
<dbReference type="EMBL" id="JAEVLS010000003">
    <property type="protein sequence ID" value="MBM0106123.1"/>
    <property type="molecule type" value="Genomic_DNA"/>
</dbReference>
<sequence>MTMQRLCHSAARRSTARMITIGFVVALVTFSIPVNSAPPKHDYPTQARVEYVNECIGRHQDSLANVYQCSCTIDRIADQLSYDDFVESITFARYAGLPGEGGAVFRDPEKGRALAKRFRLLESEAERECGLIKD</sequence>
<reference evidence="1 2" key="1">
    <citation type="journal article" date="2021" name="Int. J. Syst. Evol. Microbiol.">
        <title>Steroidobacter gossypii sp. nov., isolated from soil of cotton cropping field.</title>
        <authorList>
            <person name="Huang R."/>
            <person name="Yang S."/>
            <person name="Zhen C."/>
            <person name="Liu W."/>
        </authorList>
    </citation>
    <scope>NUCLEOTIDE SEQUENCE [LARGE SCALE GENOMIC DNA]</scope>
    <source>
        <strain evidence="1 2">S1-65</strain>
    </source>
</reference>